<evidence type="ECO:0000256" key="5">
    <source>
        <dbReference type="ARBA" id="ARBA00022723"/>
    </source>
</evidence>
<comment type="pathway">
    <text evidence="3 11">Cofactor biosynthesis; thiamine diphosphate biosynthesis; 4-methyl-5-(2-phosphoethyl)-thiazole from 5-(2-hydroxyethyl)-4-methylthiazole: step 1/1.</text>
</comment>
<dbReference type="InterPro" id="IPR000417">
    <property type="entry name" value="Hyethyz_kinase"/>
</dbReference>
<dbReference type="EC" id="2.7.1.50" evidence="11"/>
<name>A0ABS1KNT0_9BACT</name>
<feature type="binding site" evidence="11">
    <location>
        <position position="44"/>
    </location>
    <ligand>
        <name>substrate</name>
    </ligand>
</feature>
<evidence type="ECO:0000256" key="8">
    <source>
        <dbReference type="ARBA" id="ARBA00022840"/>
    </source>
</evidence>
<dbReference type="NCBIfam" id="NF006830">
    <property type="entry name" value="PRK09355.1"/>
    <property type="match status" value="1"/>
</dbReference>
<evidence type="ECO:0000256" key="11">
    <source>
        <dbReference type="HAMAP-Rule" id="MF_00228"/>
    </source>
</evidence>
<dbReference type="Gene3D" id="3.40.1190.20">
    <property type="match status" value="1"/>
</dbReference>
<dbReference type="PIRSF" id="PIRSF000513">
    <property type="entry name" value="Thz_kinase"/>
    <property type="match status" value="1"/>
</dbReference>
<evidence type="ECO:0000313" key="12">
    <source>
        <dbReference type="EMBL" id="MBL0740347.1"/>
    </source>
</evidence>
<sequence>MKEQFWKNILAVRETSPLVHSITNFVVMNNTANALLAAGASPIMAHAHGEMRDMVSIVGAVVINIGTLDEYFVKSMYLAVKQAHALNKPWVLDPVGAGATPYRDETLQALLLLRPTVIRGNASEIIALAKHNHNKTKGVDSTHRSDEALDAAAFLHSKFGSVVCISGATDIITTPTQTIKLSNGSPLMAKVTGLGCSATALIGAFLAVNPDQALEATASAMALLGVAGELAALESKGPGSLQVNILDKLHTLTAAEFSSHVKVSA</sequence>
<keyword evidence="6 11" id="KW-0547">Nucleotide-binding</keyword>
<protein>
    <recommendedName>
        <fullName evidence="11">Hydroxyethylthiazole kinase</fullName>
        <ecNumber evidence="11">2.7.1.50</ecNumber>
    </recommendedName>
    <alternativeName>
        <fullName evidence="11">4-methyl-5-beta-hydroxyethylthiazole kinase</fullName>
        <shortName evidence="11">TH kinase</shortName>
        <shortName evidence="11">Thz kinase</shortName>
    </alternativeName>
</protein>
<proteinExistence type="inferred from homology"/>
<feature type="binding site" evidence="11">
    <location>
        <position position="119"/>
    </location>
    <ligand>
        <name>ATP</name>
        <dbReference type="ChEBI" id="CHEBI:30616"/>
    </ligand>
</feature>
<dbReference type="RefSeq" id="WP_202007572.1">
    <property type="nucleotide sequence ID" value="NZ_JAERRB010000001.1"/>
</dbReference>
<dbReference type="EMBL" id="JAERRB010000001">
    <property type="protein sequence ID" value="MBL0740347.1"/>
    <property type="molecule type" value="Genomic_DNA"/>
</dbReference>
<dbReference type="InterPro" id="IPR029056">
    <property type="entry name" value="Ribokinase-like"/>
</dbReference>
<keyword evidence="8 11" id="KW-0067">ATP-binding</keyword>
<evidence type="ECO:0000256" key="7">
    <source>
        <dbReference type="ARBA" id="ARBA00022777"/>
    </source>
</evidence>
<keyword evidence="13" id="KW-1185">Reference proteome</keyword>
<dbReference type="CDD" id="cd01170">
    <property type="entry name" value="THZ_kinase"/>
    <property type="match status" value="1"/>
</dbReference>
<evidence type="ECO:0000256" key="9">
    <source>
        <dbReference type="ARBA" id="ARBA00022842"/>
    </source>
</evidence>
<accession>A0ABS1KNT0</accession>
<comment type="similarity">
    <text evidence="11">Belongs to the Thz kinase family.</text>
</comment>
<evidence type="ECO:0000256" key="4">
    <source>
        <dbReference type="ARBA" id="ARBA00022679"/>
    </source>
</evidence>
<dbReference type="Pfam" id="PF02110">
    <property type="entry name" value="HK"/>
    <property type="match status" value="1"/>
</dbReference>
<evidence type="ECO:0000256" key="1">
    <source>
        <dbReference type="ARBA" id="ARBA00001771"/>
    </source>
</evidence>
<keyword evidence="4 11" id="KW-0808">Transferase</keyword>
<keyword evidence="5 11" id="KW-0479">Metal-binding</keyword>
<dbReference type="SUPFAM" id="SSF53613">
    <property type="entry name" value="Ribokinase-like"/>
    <property type="match status" value="1"/>
</dbReference>
<feature type="binding site" evidence="11">
    <location>
        <position position="166"/>
    </location>
    <ligand>
        <name>ATP</name>
        <dbReference type="ChEBI" id="CHEBI:30616"/>
    </ligand>
</feature>
<dbReference type="GO" id="GO:0004417">
    <property type="term" value="F:hydroxyethylthiazole kinase activity"/>
    <property type="evidence" value="ECO:0007669"/>
    <property type="project" value="UniProtKB-EC"/>
</dbReference>
<dbReference type="PRINTS" id="PR01099">
    <property type="entry name" value="HYETHTZKNASE"/>
</dbReference>
<comment type="catalytic activity">
    <reaction evidence="1 11">
        <text>5-(2-hydroxyethyl)-4-methylthiazole + ATP = 4-methyl-5-(2-phosphooxyethyl)-thiazole + ADP + H(+)</text>
        <dbReference type="Rhea" id="RHEA:24212"/>
        <dbReference type="ChEBI" id="CHEBI:15378"/>
        <dbReference type="ChEBI" id="CHEBI:17957"/>
        <dbReference type="ChEBI" id="CHEBI:30616"/>
        <dbReference type="ChEBI" id="CHEBI:58296"/>
        <dbReference type="ChEBI" id="CHEBI:456216"/>
        <dbReference type="EC" id="2.7.1.50"/>
    </reaction>
</comment>
<evidence type="ECO:0000256" key="2">
    <source>
        <dbReference type="ARBA" id="ARBA00001946"/>
    </source>
</evidence>
<comment type="cofactor">
    <cofactor evidence="2 11">
        <name>Mg(2+)</name>
        <dbReference type="ChEBI" id="CHEBI:18420"/>
    </cofactor>
</comment>
<feature type="binding site" evidence="11">
    <location>
        <position position="193"/>
    </location>
    <ligand>
        <name>substrate</name>
    </ligand>
</feature>
<comment type="caution">
    <text evidence="12">The sequence shown here is derived from an EMBL/GenBank/DDBJ whole genome shotgun (WGS) entry which is preliminary data.</text>
</comment>
<keyword evidence="9 11" id="KW-0460">Magnesium</keyword>
<evidence type="ECO:0000256" key="6">
    <source>
        <dbReference type="ARBA" id="ARBA00022741"/>
    </source>
</evidence>
<dbReference type="HAMAP" id="MF_00228">
    <property type="entry name" value="Thz_kinase"/>
    <property type="match status" value="1"/>
</dbReference>
<gene>
    <name evidence="11 12" type="primary">thiM</name>
    <name evidence="12" type="ORF">JI741_03920</name>
</gene>
<evidence type="ECO:0000256" key="3">
    <source>
        <dbReference type="ARBA" id="ARBA00004868"/>
    </source>
</evidence>
<organism evidence="12 13">
    <name type="scientific">Chryseolinea lacunae</name>
    <dbReference type="NCBI Taxonomy" id="2801331"/>
    <lineage>
        <taxon>Bacteria</taxon>
        <taxon>Pseudomonadati</taxon>
        <taxon>Bacteroidota</taxon>
        <taxon>Cytophagia</taxon>
        <taxon>Cytophagales</taxon>
        <taxon>Fulvivirgaceae</taxon>
        <taxon>Chryseolinea</taxon>
    </lineage>
</organism>
<dbReference type="NCBIfam" id="TIGR00694">
    <property type="entry name" value="thiM"/>
    <property type="match status" value="1"/>
</dbReference>
<reference evidence="12 13" key="1">
    <citation type="submission" date="2021-01" db="EMBL/GenBank/DDBJ databases">
        <title>Chryseolinea sp. Jin1 Genome sequencing and assembly.</title>
        <authorList>
            <person name="Kim I."/>
        </authorList>
    </citation>
    <scope>NUCLEOTIDE SEQUENCE [LARGE SCALE GENOMIC DNA]</scope>
    <source>
        <strain evidence="12 13">Jin1</strain>
    </source>
</reference>
<evidence type="ECO:0000256" key="10">
    <source>
        <dbReference type="ARBA" id="ARBA00022977"/>
    </source>
</evidence>
<evidence type="ECO:0000313" key="13">
    <source>
        <dbReference type="Proteomes" id="UP000613030"/>
    </source>
</evidence>
<comment type="function">
    <text evidence="11">Catalyzes the phosphorylation of the hydroxyl group of 4-methyl-5-beta-hydroxyethylthiazole (THZ).</text>
</comment>
<keyword evidence="7 11" id="KW-0418">Kinase</keyword>
<keyword evidence="10 11" id="KW-0784">Thiamine biosynthesis</keyword>
<dbReference type="Proteomes" id="UP000613030">
    <property type="component" value="Unassembled WGS sequence"/>
</dbReference>